<evidence type="ECO:0000313" key="2">
    <source>
        <dbReference type="Proteomes" id="UP000008457"/>
    </source>
</evidence>
<dbReference type="RefSeq" id="WP_013779867.1">
    <property type="nucleotide sequence ID" value="NC_015520.1"/>
</dbReference>
<sequence>MSKEETIAKLWDIAVNTTAAMVLSVLSGRSAKKLKNGRDYRWYIDEEAAEALRYVLDALEGRAVIDDPAYIEHHIEMLDERMETLSAYIVETMSADEVIGLYYNERMARDIDLPVSAHRLLNEMAFYIMGDDDQDQDAIEDDDIEGRIQDVLPLVPMPWNKQRFYEYVRDALKWQFDYMDKEQIDEAIQRLKEAFTGRLEPNYGVFFTEIAREIDELQQLKPLKLSDQEIIDAANRVSALINELQDRMNFYVLTREGLRVLKNARKAHIELSSTWGEVAGLVDKLLQLTPGTVDSEYVDQLEDRITSMVSEAITDLPIDESYYEEELKDLLEGIEDVPEDITSQLNDIMPQPVKYAAMVDWDELWSEEPADEEYAEAKIQEFIDFMDKAMVDMPSMYRRARMKAVMQALPLNFDEPEEVIDYLHEALEFMPSDGVLRFIESRFHDMIDSQQDDDEGDEE</sequence>
<dbReference type="HOGENOM" id="CLU_595543_0_0_9"/>
<dbReference type="Proteomes" id="UP000008457">
    <property type="component" value="Chromosome"/>
</dbReference>
<proteinExistence type="predicted"/>
<organism evidence="1 2">
    <name type="scientific">Mahella australiensis (strain DSM 15567 / CIP 107919 / 50-1 BON)</name>
    <dbReference type="NCBI Taxonomy" id="697281"/>
    <lineage>
        <taxon>Bacteria</taxon>
        <taxon>Bacillati</taxon>
        <taxon>Bacillota</taxon>
        <taxon>Clostridia</taxon>
        <taxon>Thermoanaerobacterales</taxon>
        <taxon>Thermoanaerobacterales Family IV. Incertae Sedis</taxon>
        <taxon>Mahella</taxon>
    </lineage>
</organism>
<dbReference type="eggNOG" id="ENOG502ZAYG">
    <property type="taxonomic scope" value="Bacteria"/>
</dbReference>
<reference evidence="2" key="1">
    <citation type="submission" date="2010-11" db="EMBL/GenBank/DDBJ databases">
        <title>The complete genome of Mahella australiensis DSM 15567.</title>
        <authorList>
            <consortium name="US DOE Joint Genome Institute (JGI-PGF)"/>
            <person name="Lucas S."/>
            <person name="Copeland A."/>
            <person name="Lapidus A."/>
            <person name="Bruce D."/>
            <person name="Goodwin L."/>
            <person name="Pitluck S."/>
            <person name="Kyrpides N."/>
            <person name="Mavromatis K."/>
            <person name="Pagani I."/>
            <person name="Ivanova N."/>
            <person name="Teshima H."/>
            <person name="Brettin T."/>
            <person name="Detter J.C."/>
            <person name="Han C."/>
            <person name="Tapia R."/>
            <person name="Land M."/>
            <person name="Hauser L."/>
            <person name="Markowitz V."/>
            <person name="Cheng J.-F."/>
            <person name="Hugenholtz P."/>
            <person name="Woyke T."/>
            <person name="Wu D."/>
            <person name="Spring S."/>
            <person name="Pukall R."/>
            <person name="Steenblock K."/>
            <person name="Schneider S."/>
            <person name="Klenk H.-P."/>
            <person name="Eisen J.A."/>
        </authorList>
    </citation>
    <scope>NUCLEOTIDE SEQUENCE [LARGE SCALE GENOMIC DNA]</scope>
    <source>
        <strain evidence="2">DSM 15567 / CIP 107919 / 50-1 BON</strain>
    </source>
</reference>
<evidence type="ECO:0000313" key="1">
    <source>
        <dbReference type="EMBL" id="AEE95433.1"/>
    </source>
</evidence>
<name>F3ZWJ8_MAHA5</name>
<dbReference type="AlphaFoldDB" id="F3ZWJ8"/>
<reference evidence="1 2" key="2">
    <citation type="journal article" date="2011" name="Stand. Genomic Sci.">
        <title>Complete genome sequence of Mahella australiensis type strain (50-1 BON).</title>
        <authorList>
            <person name="Sikorski J."/>
            <person name="Teshima H."/>
            <person name="Nolan M."/>
            <person name="Lucas S."/>
            <person name="Hammon N."/>
            <person name="Deshpande S."/>
            <person name="Cheng J.F."/>
            <person name="Pitluck S."/>
            <person name="Liolios K."/>
            <person name="Pagani I."/>
            <person name="Ivanova N."/>
            <person name="Huntemann M."/>
            <person name="Mavromatis K."/>
            <person name="Ovchinikova G."/>
            <person name="Pati A."/>
            <person name="Tapia R."/>
            <person name="Han C."/>
            <person name="Goodwin L."/>
            <person name="Chen A."/>
            <person name="Palaniappan K."/>
            <person name="Land M."/>
            <person name="Hauser L."/>
            <person name="Ngatchou-Djao O.D."/>
            <person name="Rohde M."/>
            <person name="Pukall R."/>
            <person name="Spring S."/>
            <person name="Abt B."/>
            <person name="Goker M."/>
            <person name="Detter J.C."/>
            <person name="Woyke T."/>
            <person name="Bristow J."/>
            <person name="Markowitz V."/>
            <person name="Hugenholtz P."/>
            <person name="Eisen J.A."/>
            <person name="Kyrpides N.C."/>
            <person name="Klenk H.P."/>
            <person name="Lapidus A."/>
        </authorList>
    </citation>
    <scope>NUCLEOTIDE SEQUENCE [LARGE SCALE GENOMIC DNA]</scope>
    <source>
        <strain evidence="2">DSM 15567 / CIP 107919 / 50-1 BON</strain>
    </source>
</reference>
<protein>
    <submittedName>
        <fullName evidence="1">Uncharacterized protein</fullName>
    </submittedName>
</protein>
<gene>
    <name evidence="1" type="ordered locus">Mahau_0215</name>
</gene>
<dbReference type="OrthoDB" id="1727081at2"/>
<accession>F3ZWJ8</accession>
<dbReference type="STRING" id="697281.Mahau_0215"/>
<keyword evidence="2" id="KW-1185">Reference proteome</keyword>
<dbReference type="EMBL" id="CP002360">
    <property type="protein sequence ID" value="AEE95433.1"/>
    <property type="molecule type" value="Genomic_DNA"/>
</dbReference>
<dbReference type="KEGG" id="mas:Mahau_0215"/>